<dbReference type="SUPFAM" id="SSF54373">
    <property type="entry name" value="FAD-linked reductases, C-terminal domain"/>
    <property type="match status" value="1"/>
</dbReference>
<feature type="region of interest" description="Disordered" evidence="1">
    <location>
        <begin position="33"/>
        <end position="57"/>
    </location>
</feature>
<protein>
    <recommendedName>
        <fullName evidence="2">Amine oxidase domain-containing protein</fullName>
    </recommendedName>
</protein>
<reference evidence="3" key="2">
    <citation type="submission" date="2023-06" db="EMBL/GenBank/DDBJ databases">
        <authorList>
            <consortium name="Lawrence Berkeley National Laboratory"/>
            <person name="Mondo S.J."/>
            <person name="Hensen N."/>
            <person name="Bonometti L."/>
            <person name="Westerberg I."/>
            <person name="Brannstrom I.O."/>
            <person name="Guillou S."/>
            <person name="Cros-Aarteil S."/>
            <person name="Calhoun S."/>
            <person name="Haridas S."/>
            <person name="Kuo A."/>
            <person name="Pangilinan J."/>
            <person name="Riley R."/>
            <person name="Labutti K."/>
            <person name="Andreopoulos B."/>
            <person name="Lipzen A."/>
            <person name="Chen C."/>
            <person name="Yanf M."/>
            <person name="Daum C."/>
            <person name="Ng V."/>
            <person name="Clum A."/>
            <person name="Steindorff A."/>
            <person name="Ohm R."/>
            <person name="Martin F."/>
            <person name="Silar P."/>
            <person name="Natvig D."/>
            <person name="Lalanne C."/>
            <person name="Gautier V."/>
            <person name="Ament-Velasquez S.L."/>
            <person name="Kruys A."/>
            <person name="Hutchinson M.I."/>
            <person name="Powell A.J."/>
            <person name="Barry K."/>
            <person name="Miller A.N."/>
            <person name="Grigoriev I.V."/>
            <person name="Debuchy R."/>
            <person name="Gladieux P."/>
            <person name="Thoren M.H."/>
            <person name="Johannesson H."/>
        </authorList>
    </citation>
    <scope>NUCLEOTIDE SEQUENCE</scope>
    <source>
        <strain evidence="3">CBS 333.67</strain>
    </source>
</reference>
<sequence length="695" mass="75854">MYTICVRCIAHTPGSSGAKRRFPRAPGCVRFLSSRATSAARPRQPPPRDHRLPPAPATSFASPLSVILASGSHSQGRRHYATGKDQGPRSIAVLGGGLTGLTTAWYLTRNLPQAKITIYEANDRLGGWVDTTKVKVRTPDGTEGTVHFEHAARMVKPQTGGSGGVPRWDDLVFFDMVANLNLADQLVHTVKGEDTVAGYIYYPDHLAAVPTANGGLLNVLASAGKMLTEPVFRDLIPAVFNVFTKNRYSYKADIFKGRIDMSLGDYYAHLFGGPGLVDKALSAMVHGITGGDVWKQSIASGPWADMVVPNDQPMTNARVRRVDYELMRQIIQDKAVFDLASQHLGSGALWFRNGFSTLTNALADALRKNPNVTIKTSDPVESVRYLDDIDRMSITTRKNKKPVAYEKVVSTLYAKTLAGLTDGRLPSLAESSAVTIMLVNIWYPVPAANHPYHAFGYLLPQALPHEANPECVLGVIFDSEREFRLSPEDGSAVNRGADTLMGTKLTVMMGGHYWDDLPASFLPDEESAIAMAKRAVQRHLNLDPQLSAQAHAQARLCRDCIPQHLVGHIARMRAAHADLQWGFKGRLAVAGQSYQSPGVLYMLRAGRDVAMQIAGGFGSGSSSSSQQQRQQQQQDGEEGLLGVGETGLERFTRQPEYMSVEKAMLPLRFNSGAFLDESGEIQPQNPQLRNAAHSR</sequence>
<evidence type="ECO:0000256" key="1">
    <source>
        <dbReference type="SAM" id="MobiDB-lite"/>
    </source>
</evidence>
<dbReference type="InterPro" id="IPR050464">
    <property type="entry name" value="Zeta_carotene_desat/Oxidored"/>
</dbReference>
<dbReference type="AlphaFoldDB" id="A0AAJ0H1M5"/>
<organism evidence="3 4">
    <name type="scientific">Chaetomium strumarium</name>
    <dbReference type="NCBI Taxonomy" id="1170767"/>
    <lineage>
        <taxon>Eukaryota</taxon>
        <taxon>Fungi</taxon>
        <taxon>Dikarya</taxon>
        <taxon>Ascomycota</taxon>
        <taxon>Pezizomycotina</taxon>
        <taxon>Sordariomycetes</taxon>
        <taxon>Sordariomycetidae</taxon>
        <taxon>Sordariales</taxon>
        <taxon>Chaetomiaceae</taxon>
        <taxon>Chaetomium</taxon>
    </lineage>
</organism>
<dbReference type="Pfam" id="PF01593">
    <property type="entry name" value="Amino_oxidase"/>
    <property type="match status" value="1"/>
</dbReference>
<evidence type="ECO:0000313" key="3">
    <source>
        <dbReference type="EMBL" id="KAK3310149.1"/>
    </source>
</evidence>
<feature type="domain" description="Amine oxidase" evidence="2">
    <location>
        <begin position="98"/>
        <end position="455"/>
    </location>
</feature>
<dbReference type="RefSeq" id="XP_062725929.1">
    <property type="nucleotide sequence ID" value="XM_062867611.1"/>
</dbReference>
<evidence type="ECO:0000259" key="2">
    <source>
        <dbReference type="Pfam" id="PF01593"/>
    </source>
</evidence>
<dbReference type="Gene3D" id="3.50.50.60">
    <property type="entry name" value="FAD/NAD(P)-binding domain"/>
    <property type="match status" value="1"/>
</dbReference>
<feature type="region of interest" description="Disordered" evidence="1">
    <location>
        <begin position="614"/>
        <end position="641"/>
    </location>
</feature>
<evidence type="ECO:0000313" key="4">
    <source>
        <dbReference type="Proteomes" id="UP001273166"/>
    </source>
</evidence>
<dbReference type="InterPro" id="IPR002937">
    <property type="entry name" value="Amino_oxidase"/>
</dbReference>
<feature type="region of interest" description="Disordered" evidence="1">
    <location>
        <begin position="676"/>
        <end position="695"/>
    </location>
</feature>
<name>A0AAJ0H1M5_9PEZI</name>
<gene>
    <name evidence="3" type="ORF">B0T15DRAFT_506848</name>
</gene>
<dbReference type="PANTHER" id="PTHR42923">
    <property type="entry name" value="PROTOPORPHYRINOGEN OXIDASE"/>
    <property type="match status" value="1"/>
</dbReference>
<dbReference type="GeneID" id="87886440"/>
<dbReference type="InterPro" id="IPR036188">
    <property type="entry name" value="FAD/NAD-bd_sf"/>
</dbReference>
<dbReference type="PANTHER" id="PTHR42923:SF3">
    <property type="entry name" value="PROTOPORPHYRINOGEN OXIDASE"/>
    <property type="match status" value="1"/>
</dbReference>
<dbReference type="GO" id="GO:0005743">
    <property type="term" value="C:mitochondrial inner membrane"/>
    <property type="evidence" value="ECO:0007669"/>
    <property type="project" value="TreeGrafter"/>
</dbReference>
<dbReference type="EMBL" id="JAUDZG010000001">
    <property type="protein sequence ID" value="KAK3310149.1"/>
    <property type="molecule type" value="Genomic_DNA"/>
</dbReference>
<dbReference type="SUPFAM" id="SSF51905">
    <property type="entry name" value="FAD/NAD(P)-binding domain"/>
    <property type="match status" value="1"/>
</dbReference>
<feature type="compositionally biased region" description="Low complexity" evidence="1">
    <location>
        <begin position="620"/>
        <end position="634"/>
    </location>
</feature>
<dbReference type="GO" id="GO:0004729">
    <property type="term" value="F:oxygen-dependent protoporphyrinogen oxidase activity"/>
    <property type="evidence" value="ECO:0007669"/>
    <property type="project" value="TreeGrafter"/>
</dbReference>
<comment type="caution">
    <text evidence="3">The sequence shown here is derived from an EMBL/GenBank/DDBJ whole genome shotgun (WGS) entry which is preliminary data.</text>
</comment>
<proteinExistence type="predicted"/>
<dbReference type="Proteomes" id="UP001273166">
    <property type="component" value="Unassembled WGS sequence"/>
</dbReference>
<keyword evidence="4" id="KW-1185">Reference proteome</keyword>
<reference evidence="3" key="1">
    <citation type="journal article" date="2023" name="Mol. Phylogenet. Evol.">
        <title>Genome-scale phylogeny and comparative genomics of the fungal order Sordariales.</title>
        <authorList>
            <person name="Hensen N."/>
            <person name="Bonometti L."/>
            <person name="Westerberg I."/>
            <person name="Brannstrom I.O."/>
            <person name="Guillou S."/>
            <person name="Cros-Aarteil S."/>
            <person name="Calhoun S."/>
            <person name="Haridas S."/>
            <person name="Kuo A."/>
            <person name="Mondo S."/>
            <person name="Pangilinan J."/>
            <person name="Riley R."/>
            <person name="LaButti K."/>
            <person name="Andreopoulos B."/>
            <person name="Lipzen A."/>
            <person name="Chen C."/>
            <person name="Yan M."/>
            <person name="Daum C."/>
            <person name="Ng V."/>
            <person name="Clum A."/>
            <person name="Steindorff A."/>
            <person name="Ohm R.A."/>
            <person name="Martin F."/>
            <person name="Silar P."/>
            <person name="Natvig D.O."/>
            <person name="Lalanne C."/>
            <person name="Gautier V."/>
            <person name="Ament-Velasquez S.L."/>
            <person name="Kruys A."/>
            <person name="Hutchinson M.I."/>
            <person name="Powell A.J."/>
            <person name="Barry K."/>
            <person name="Miller A.N."/>
            <person name="Grigoriev I.V."/>
            <person name="Debuchy R."/>
            <person name="Gladieux P."/>
            <person name="Hiltunen Thoren M."/>
            <person name="Johannesson H."/>
        </authorList>
    </citation>
    <scope>NUCLEOTIDE SEQUENCE</scope>
    <source>
        <strain evidence="3">CBS 333.67</strain>
    </source>
</reference>
<accession>A0AAJ0H1M5</accession>